<dbReference type="SUPFAM" id="SSF52317">
    <property type="entry name" value="Class I glutamine amidotransferase-like"/>
    <property type="match status" value="1"/>
</dbReference>
<dbReference type="GO" id="GO:0003883">
    <property type="term" value="F:CTP synthase activity"/>
    <property type="evidence" value="ECO:0007669"/>
    <property type="project" value="UniProtKB-EC"/>
</dbReference>
<dbReference type="PANTHER" id="PTHR11550:SF0">
    <property type="entry name" value="CTP SYNTHASE-RELATED"/>
    <property type="match status" value="1"/>
</dbReference>
<dbReference type="GO" id="GO:0044210">
    <property type="term" value="P:'de novo' CTP biosynthetic process"/>
    <property type="evidence" value="ECO:0007669"/>
    <property type="project" value="UniProtKB-UniPathway"/>
</dbReference>
<dbReference type="EC" id="6.3.4.2" evidence="3"/>
<dbReference type="OrthoDB" id="3286005at2"/>
<keyword evidence="5" id="KW-0547">Nucleotide-binding</keyword>
<evidence type="ECO:0000256" key="3">
    <source>
        <dbReference type="ARBA" id="ARBA00012291"/>
    </source>
</evidence>
<sequence>METSIALVGDFSENIIAHQAINQTFELLANTDTPAKATWISTETITSAHDLNNYNGIWLVPGSPYQSLNGALTAIQHARTKGIPYFGSCAGFQHAIMEYCANVLGWEGVTHEEINETGQGLEIISKLSCSLMEESEQLLLATGSILARAYQADSFRGTYHCNYGLNPNYRDQLFNTHLTATAFNEQNDIRALELSNHPFFVATLFQPERSALKGQISPIIQAFIKAAANT</sequence>
<dbReference type="Proteomes" id="UP000032266">
    <property type="component" value="Chromosome"/>
</dbReference>
<evidence type="ECO:0000256" key="1">
    <source>
        <dbReference type="ARBA" id="ARBA00005171"/>
    </source>
</evidence>
<evidence type="ECO:0000256" key="9">
    <source>
        <dbReference type="ARBA" id="ARBA00047781"/>
    </source>
</evidence>
<dbReference type="GO" id="GO:0042802">
    <property type="term" value="F:identical protein binding"/>
    <property type="evidence" value="ECO:0007669"/>
    <property type="project" value="TreeGrafter"/>
</dbReference>
<evidence type="ECO:0000256" key="2">
    <source>
        <dbReference type="ARBA" id="ARBA00007533"/>
    </source>
</evidence>
<evidence type="ECO:0000259" key="10">
    <source>
        <dbReference type="Pfam" id="PF00117"/>
    </source>
</evidence>
<comment type="pathway">
    <text evidence="1">Pyrimidine metabolism; CTP biosynthesis via de novo pathway; CTP from UDP: step 2/2.</text>
</comment>
<protein>
    <recommendedName>
        <fullName evidence="3">CTP synthase (glutamine hydrolyzing)</fullName>
        <ecNumber evidence="3">6.3.4.2</ecNumber>
    </recommendedName>
</protein>
<dbReference type="PANTHER" id="PTHR11550">
    <property type="entry name" value="CTP SYNTHASE"/>
    <property type="match status" value="1"/>
</dbReference>
<dbReference type="InterPro" id="IPR017926">
    <property type="entry name" value="GATASE"/>
</dbReference>
<feature type="domain" description="Glutamine amidotransferase" evidence="10">
    <location>
        <begin position="30"/>
        <end position="225"/>
    </location>
</feature>
<keyword evidence="7" id="KW-0315">Glutamine amidotransferase</keyword>
<dbReference type="GO" id="GO:0005829">
    <property type="term" value="C:cytosol"/>
    <property type="evidence" value="ECO:0007669"/>
    <property type="project" value="TreeGrafter"/>
</dbReference>
<dbReference type="GO" id="GO:0005524">
    <property type="term" value="F:ATP binding"/>
    <property type="evidence" value="ECO:0007669"/>
    <property type="project" value="UniProtKB-KW"/>
</dbReference>
<comment type="catalytic activity">
    <reaction evidence="9">
        <text>UTP + L-glutamine + ATP + H2O = CTP + L-glutamate + ADP + phosphate + 2 H(+)</text>
        <dbReference type="Rhea" id="RHEA:26426"/>
        <dbReference type="ChEBI" id="CHEBI:15377"/>
        <dbReference type="ChEBI" id="CHEBI:15378"/>
        <dbReference type="ChEBI" id="CHEBI:29985"/>
        <dbReference type="ChEBI" id="CHEBI:30616"/>
        <dbReference type="ChEBI" id="CHEBI:37563"/>
        <dbReference type="ChEBI" id="CHEBI:43474"/>
        <dbReference type="ChEBI" id="CHEBI:46398"/>
        <dbReference type="ChEBI" id="CHEBI:58359"/>
        <dbReference type="ChEBI" id="CHEBI:456216"/>
        <dbReference type="EC" id="6.3.4.2"/>
    </reaction>
</comment>
<dbReference type="InterPro" id="IPR029062">
    <property type="entry name" value="Class_I_gatase-like"/>
</dbReference>
<dbReference type="PATRIC" id="fig|1445510.3.peg.2706"/>
<name>A0A0C5VJH9_9GAMM</name>
<gene>
    <name evidence="11" type="ORF">YC6258_02749</name>
</gene>
<dbReference type="InterPro" id="IPR004468">
    <property type="entry name" value="CTP_synthase"/>
</dbReference>
<dbReference type="STRING" id="1445510.YC6258_02749"/>
<evidence type="ECO:0000256" key="8">
    <source>
        <dbReference type="ARBA" id="ARBA00022975"/>
    </source>
</evidence>
<accession>A0A0C5VJH9</accession>
<comment type="similarity">
    <text evidence="2">Belongs to the CTP synthase family.</text>
</comment>
<evidence type="ECO:0000313" key="12">
    <source>
        <dbReference type="Proteomes" id="UP000032266"/>
    </source>
</evidence>
<dbReference type="KEGG" id="gsn:YC6258_02749"/>
<dbReference type="NCBIfam" id="NF004836">
    <property type="entry name" value="PRK06186.1"/>
    <property type="match status" value="1"/>
</dbReference>
<keyword evidence="11" id="KW-0456">Lyase</keyword>
<evidence type="ECO:0000256" key="4">
    <source>
        <dbReference type="ARBA" id="ARBA00022598"/>
    </source>
</evidence>
<organism evidence="11 12">
    <name type="scientific">Gynuella sunshinyii YC6258</name>
    <dbReference type="NCBI Taxonomy" id="1445510"/>
    <lineage>
        <taxon>Bacteria</taxon>
        <taxon>Pseudomonadati</taxon>
        <taxon>Pseudomonadota</taxon>
        <taxon>Gammaproteobacteria</taxon>
        <taxon>Oceanospirillales</taxon>
        <taxon>Saccharospirillaceae</taxon>
        <taxon>Gynuella</taxon>
    </lineage>
</organism>
<evidence type="ECO:0000256" key="6">
    <source>
        <dbReference type="ARBA" id="ARBA00022840"/>
    </source>
</evidence>
<proteinExistence type="inferred from homology"/>
<dbReference type="PROSITE" id="PS51273">
    <property type="entry name" value="GATASE_TYPE_1"/>
    <property type="match status" value="1"/>
</dbReference>
<dbReference type="Gene3D" id="3.40.50.880">
    <property type="match status" value="1"/>
</dbReference>
<keyword evidence="12" id="KW-1185">Reference proteome</keyword>
<dbReference type="GO" id="GO:0019856">
    <property type="term" value="P:pyrimidine nucleobase biosynthetic process"/>
    <property type="evidence" value="ECO:0007669"/>
    <property type="project" value="TreeGrafter"/>
</dbReference>
<evidence type="ECO:0000256" key="5">
    <source>
        <dbReference type="ARBA" id="ARBA00022741"/>
    </source>
</evidence>
<dbReference type="EMBL" id="CP007142">
    <property type="protein sequence ID" value="AJQ94787.1"/>
    <property type="molecule type" value="Genomic_DNA"/>
</dbReference>
<keyword evidence="4 11" id="KW-0436">Ligase</keyword>
<evidence type="ECO:0000313" key="11">
    <source>
        <dbReference type="EMBL" id="AJQ94787.1"/>
    </source>
</evidence>
<keyword evidence="8" id="KW-0665">Pyrimidine biosynthesis</keyword>
<dbReference type="GO" id="GO:0016829">
    <property type="term" value="F:lyase activity"/>
    <property type="evidence" value="ECO:0007669"/>
    <property type="project" value="UniProtKB-KW"/>
</dbReference>
<dbReference type="HOGENOM" id="CLU_081279_0_0_6"/>
<dbReference type="UniPathway" id="UPA00159">
    <property type="reaction ID" value="UER00277"/>
</dbReference>
<dbReference type="AlphaFoldDB" id="A0A0C5VJH9"/>
<dbReference type="RefSeq" id="WP_044617247.1">
    <property type="nucleotide sequence ID" value="NZ_CP007142.1"/>
</dbReference>
<evidence type="ECO:0000256" key="7">
    <source>
        <dbReference type="ARBA" id="ARBA00022962"/>
    </source>
</evidence>
<dbReference type="Pfam" id="PF00117">
    <property type="entry name" value="GATase"/>
    <property type="match status" value="1"/>
</dbReference>
<keyword evidence="6" id="KW-0067">ATP-binding</keyword>
<reference evidence="11 12" key="1">
    <citation type="submission" date="2014-01" db="EMBL/GenBank/DDBJ databases">
        <title>Full genme sequencing of cellulolytic bacterium Gynuella sunshinyii YC6258T gen. nov., sp. nov.</title>
        <authorList>
            <person name="Khan H."/>
            <person name="Chung E.J."/>
            <person name="Chung Y.R."/>
        </authorList>
    </citation>
    <scope>NUCLEOTIDE SEQUENCE [LARGE SCALE GENOMIC DNA]</scope>
    <source>
        <strain evidence="11 12">YC6258</strain>
    </source>
</reference>